<name>A0ABQ9U8Y4_SAGOE</name>
<organism evidence="2 3">
    <name type="scientific">Saguinus oedipus</name>
    <name type="common">Cotton-top tamarin</name>
    <name type="synonym">Oedipomidas oedipus</name>
    <dbReference type="NCBI Taxonomy" id="9490"/>
    <lineage>
        <taxon>Eukaryota</taxon>
        <taxon>Metazoa</taxon>
        <taxon>Chordata</taxon>
        <taxon>Craniata</taxon>
        <taxon>Vertebrata</taxon>
        <taxon>Euteleostomi</taxon>
        <taxon>Mammalia</taxon>
        <taxon>Eutheria</taxon>
        <taxon>Euarchontoglires</taxon>
        <taxon>Primates</taxon>
        <taxon>Haplorrhini</taxon>
        <taxon>Platyrrhini</taxon>
        <taxon>Cebidae</taxon>
        <taxon>Callitrichinae</taxon>
        <taxon>Saguinus</taxon>
    </lineage>
</organism>
<feature type="region of interest" description="Disordered" evidence="1">
    <location>
        <begin position="1"/>
        <end position="22"/>
    </location>
</feature>
<evidence type="ECO:0000313" key="2">
    <source>
        <dbReference type="EMBL" id="KAK2093240.1"/>
    </source>
</evidence>
<gene>
    <name evidence="2" type="ORF">P7K49_029769</name>
</gene>
<dbReference type="Proteomes" id="UP001266305">
    <property type="component" value="Unassembled WGS sequence"/>
</dbReference>
<dbReference type="EMBL" id="JASSZA010000015">
    <property type="protein sequence ID" value="KAK2093240.1"/>
    <property type="molecule type" value="Genomic_DNA"/>
</dbReference>
<keyword evidence="3" id="KW-1185">Reference proteome</keyword>
<evidence type="ECO:0000313" key="3">
    <source>
        <dbReference type="Proteomes" id="UP001266305"/>
    </source>
</evidence>
<protein>
    <submittedName>
        <fullName evidence="2">Uncharacterized protein</fullName>
    </submittedName>
</protein>
<evidence type="ECO:0000256" key="1">
    <source>
        <dbReference type="SAM" id="MobiDB-lite"/>
    </source>
</evidence>
<feature type="non-terminal residue" evidence="2">
    <location>
        <position position="90"/>
    </location>
</feature>
<accession>A0ABQ9U8Y4</accession>
<comment type="caution">
    <text evidence="2">The sequence shown here is derived from an EMBL/GenBank/DDBJ whole genome shotgun (WGS) entry which is preliminary data.</text>
</comment>
<proteinExistence type="predicted"/>
<sequence length="90" mass="9314">MENQEAGDVEKEETPPPDPSDVSYGILLVLPLPMSYTGAHATPALVTLSSITAGPVGMDPGAHSCPTALKNPSVSPGITRVLGRMLIPCF</sequence>
<reference evidence="2 3" key="1">
    <citation type="submission" date="2023-05" db="EMBL/GenBank/DDBJ databases">
        <title>B98-5 Cell Line De Novo Hybrid Assembly: An Optical Mapping Approach.</title>
        <authorList>
            <person name="Kananen K."/>
            <person name="Auerbach J.A."/>
            <person name="Kautto E."/>
            <person name="Blachly J.S."/>
        </authorList>
    </citation>
    <scope>NUCLEOTIDE SEQUENCE [LARGE SCALE GENOMIC DNA]</scope>
    <source>
        <strain evidence="2">B95-8</strain>
        <tissue evidence="2">Cell line</tissue>
    </source>
</reference>